<evidence type="ECO:0000313" key="1">
    <source>
        <dbReference type="EMBL" id="KXA89245.1"/>
    </source>
</evidence>
<comment type="caution">
    <text evidence="1">The sequence shown here is derived from an EMBL/GenBank/DDBJ whole genome shotgun (WGS) entry which is preliminary data.</text>
</comment>
<proteinExistence type="predicted"/>
<keyword evidence="2" id="KW-1185">Reference proteome</keyword>
<reference evidence="1 2" key="1">
    <citation type="journal article" date="2016" name="Sci. Rep.">
        <title>Metabolic traits of an uncultured archaeal lineage -MSBL1- from brine pools of the Red Sea.</title>
        <authorList>
            <person name="Mwirichia R."/>
            <person name="Alam I."/>
            <person name="Rashid M."/>
            <person name="Vinu M."/>
            <person name="Ba-Alawi W."/>
            <person name="Anthony Kamau A."/>
            <person name="Kamanda Ngugi D."/>
            <person name="Goker M."/>
            <person name="Klenk H.P."/>
            <person name="Bajic V."/>
            <person name="Stingl U."/>
        </authorList>
    </citation>
    <scope>NUCLEOTIDE SEQUENCE [LARGE SCALE GENOMIC DNA]</scope>
    <source>
        <strain evidence="1">SCGC-AAA259D14</strain>
    </source>
</reference>
<sequence>MSTIVLNTSGLSALIKIDALDLLENMFPKSDIIIPTGVLKEFNKKFKHKPNFIEERELNEIQRRRANSMDLGRGEREVIVLAEDSNGVVIMDEGKGRKECEKRGIEYIGVLGIIREGYIDCLLSEKERNVLIERIENSNFYYKEHLIEWVLDAKKRDSN</sequence>
<evidence type="ECO:0008006" key="3">
    <source>
        <dbReference type="Google" id="ProtNLM"/>
    </source>
</evidence>
<gene>
    <name evidence="1" type="ORF">AKJ62_03490</name>
</gene>
<dbReference type="PANTHER" id="PTHR39550:SF1">
    <property type="entry name" value="SLL0658 PROTEIN"/>
    <property type="match status" value="1"/>
</dbReference>
<dbReference type="Proteomes" id="UP000070589">
    <property type="component" value="Unassembled WGS sequence"/>
</dbReference>
<name>A0A133U4Y6_9EURY</name>
<dbReference type="PANTHER" id="PTHR39550">
    <property type="entry name" value="SLL0658 PROTEIN"/>
    <property type="match status" value="1"/>
</dbReference>
<protein>
    <recommendedName>
        <fullName evidence="3">DUF3368 domain-containing protein</fullName>
    </recommendedName>
</protein>
<dbReference type="AlphaFoldDB" id="A0A133U4Y6"/>
<evidence type="ECO:0000313" key="2">
    <source>
        <dbReference type="Proteomes" id="UP000070589"/>
    </source>
</evidence>
<accession>A0A133U4Y6</accession>
<dbReference type="InterPro" id="IPR021799">
    <property type="entry name" value="PIN-like_prokaryotic"/>
</dbReference>
<organism evidence="1 2">
    <name type="scientific">candidate division MSBL1 archaeon SCGC-AAA259D14</name>
    <dbReference type="NCBI Taxonomy" id="1698261"/>
    <lineage>
        <taxon>Archaea</taxon>
        <taxon>Methanobacteriati</taxon>
        <taxon>Methanobacteriota</taxon>
        <taxon>candidate division MSBL1</taxon>
    </lineage>
</organism>
<dbReference type="Pfam" id="PF11848">
    <property type="entry name" value="DUF3368"/>
    <property type="match status" value="1"/>
</dbReference>
<dbReference type="EMBL" id="LHXL01000047">
    <property type="protein sequence ID" value="KXA89245.1"/>
    <property type="molecule type" value="Genomic_DNA"/>
</dbReference>